<keyword evidence="4" id="KW-0804">Transcription</keyword>
<dbReference type="InterPro" id="IPR007324">
    <property type="entry name" value="Sugar-bd_dom_put"/>
</dbReference>
<evidence type="ECO:0000313" key="6">
    <source>
        <dbReference type="EMBL" id="ATW25602.1"/>
    </source>
</evidence>
<comment type="similarity">
    <text evidence="1">Belongs to the SorC transcriptional regulatory family.</text>
</comment>
<evidence type="ECO:0000256" key="3">
    <source>
        <dbReference type="ARBA" id="ARBA00023125"/>
    </source>
</evidence>
<organism evidence="6 7">
    <name type="scientific">Formimonas warabiya</name>
    <dbReference type="NCBI Taxonomy" id="1761012"/>
    <lineage>
        <taxon>Bacteria</taxon>
        <taxon>Bacillati</taxon>
        <taxon>Bacillota</taxon>
        <taxon>Clostridia</taxon>
        <taxon>Eubacteriales</taxon>
        <taxon>Peptococcaceae</taxon>
        <taxon>Candidatus Formimonas</taxon>
    </lineage>
</organism>
<dbReference type="EMBL" id="CP017634">
    <property type="protein sequence ID" value="ATW25602.1"/>
    <property type="molecule type" value="Genomic_DNA"/>
</dbReference>
<dbReference type="KEGG" id="fwa:DCMF_13290"/>
<dbReference type="OrthoDB" id="58802at2"/>
<protein>
    <recommendedName>
        <fullName evidence="5">Sugar-binding domain-containing protein</fullName>
    </recommendedName>
</protein>
<evidence type="ECO:0000256" key="4">
    <source>
        <dbReference type="ARBA" id="ARBA00023163"/>
    </source>
</evidence>
<dbReference type="Proteomes" id="UP000323521">
    <property type="component" value="Chromosome"/>
</dbReference>
<evidence type="ECO:0000256" key="1">
    <source>
        <dbReference type="ARBA" id="ARBA00010466"/>
    </source>
</evidence>
<keyword evidence="3" id="KW-0238">DNA-binding</keyword>
<dbReference type="InterPro" id="IPR037171">
    <property type="entry name" value="NagB/RpiA_transferase-like"/>
</dbReference>
<dbReference type="PANTHER" id="PTHR34294:SF1">
    <property type="entry name" value="TRANSCRIPTIONAL REGULATOR LSRR"/>
    <property type="match status" value="1"/>
</dbReference>
<keyword evidence="7" id="KW-1185">Reference proteome</keyword>
<dbReference type="Gene3D" id="3.40.50.1360">
    <property type="match status" value="1"/>
</dbReference>
<dbReference type="Gene3D" id="1.10.10.60">
    <property type="entry name" value="Homeodomain-like"/>
    <property type="match status" value="1"/>
</dbReference>
<evidence type="ECO:0000259" key="5">
    <source>
        <dbReference type="Pfam" id="PF04198"/>
    </source>
</evidence>
<gene>
    <name evidence="6" type="ORF">DCMF_13290</name>
</gene>
<dbReference type="InterPro" id="IPR051054">
    <property type="entry name" value="SorC_transcr_regulators"/>
</dbReference>
<reference evidence="6 7" key="1">
    <citation type="submission" date="2016-10" db="EMBL/GenBank/DDBJ databases">
        <title>Complete Genome Sequence of Peptococcaceae strain DCMF.</title>
        <authorList>
            <person name="Edwards R.J."/>
            <person name="Holland S.I."/>
            <person name="Deshpande N.P."/>
            <person name="Wong Y.K."/>
            <person name="Ertan H."/>
            <person name="Manefield M."/>
            <person name="Russell T.L."/>
            <person name="Lee M.J."/>
        </authorList>
    </citation>
    <scope>NUCLEOTIDE SEQUENCE [LARGE SCALE GENOMIC DNA]</scope>
    <source>
        <strain evidence="6 7">DCMF</strain>
    </source>
</reference>
<dbReference type="Pfam" id="PF04198">
    <property type="entry name" value="Sugar-bind"/>
    <property type="match status" value="1"/>
</dbReference>
<evidence type="ECO:0000313" key="7">
    <source>
        <dbReference type="Proteomes" id="UP000323521"/>
    </source>
</evidence>
<evidence type="ECO:0000256" key="2">
    <source>
        <dbReference type="ARBA" id="ARBA00023015"/>
    </source>
</evidence>
<dbReference type="RefSeq" id="WP_148134857.1">
    <property type="nucleotide sequence ID" value="NZ_CP017634.1"/>
</dbReference>
<accession>A0A3G1KSZ4</accession>
<proteinExistence type="inferred from homology"/>
<dbReference type="SUPFAM" id="SSF100950">
    <property type="entry name" value="NagB/RpiA/CoA transferase-like"/>
    <property type="match status" value="1"/>
</dbReference>
<name>A0A3G1KSZ4_FORW1</name>
<sequence>MNEEIKLLTKVCYMYYYEDKVQTDIANRLGLARQTVSRLIQKARDEGIVQIKIQSPVVQVVELETRLEDKFKLKDAIVIQKDYISQEQLIQKLGIAAGEYFLKTIMPKRKIGIGFGKILEVMGEFINSHYHDAAISDVDLVQLVGDIPSTEASDNSQFIISLIARRLHAAMHLLQVPFYIEDPQIGNYFKNSFLTSAVLENYSSLDYAFVEIKSADRIYETVTKKTEKKGISYLHYLGVNYLTNIDAAGEICLNYFNDRGHFVDTVLNECFFGITSKQLSKVRNVVGIVGGECKEAALGSLKTGILNTIITDEDTAKYVLGI</sequence>
<feature type="domain" description="Sugar-binding" evidence="5">
    <location>
        <begin position="56"/>
        <end position="320"/>
    </location>
</feature>
<dbReference type="GO" id="GO:0003677">
    <property type="term" value="F:DNA binding"/>
    <property type="evidence" value="ECO:0007669"/>
    <property type="project" value="UniProtKB-KW"/>
</dbReference>
<dbReference type="PANTHER" id="PTHR34294">
    <property type="entry name" value="TRANSCRIPTIONAL REGULATOR-RELATED"/>
    <property type="match status" value="1"/>
</dbReference>
<keyword evidence="2" id="KW-0805">Transcription regulation</keyword>
<dbReference type="AlphaFoldDB" id="A0A3G1KSZ4"/>
<dbReference type="GO" id="GO:0030246">
    <property type="term" value="F:carbohydrate binding"/>
    <property type="evidence" value="ECO:0007669"/>
    <property type="project" value="InterPro"/>
</dbReference>